<dbReference type="Gene3D" id="2.180.10.10">
    <property type="entry name" value="RHS repeat-associated core"/>
    <property type="match status" value="1"/>
</dbReference>
<accession>A0A085ZZN6</accession>
<proteinExistence type="predicted"/>
<sequence length="457" mass="50976">RGWVTHMNDPANLGTDLFGYKMKYNQVEGLQTPNVSFSNLKVLPKFNGNIAEVDWKSASSPNDNLRRYGYVYDGLNRLLAGFYQRDTNPSAREYFEKMDYDLNGNITNLKRSAQVQSGSTAALIDDLTYSYNGNRLNKVTDATQSTSGYPTGGATMGYDLNGNMISHPDRSINEITYNYLDLPNSFKLLGKGSSKSSYNYTYRADGAKIKKNAIPDLATEVQTDYLDGFQYQNGGLQFVPTSEGYYDFEKNKYIYEYTDHLGNVRLSYARNGSGTEVIEESNYYPFGLKHQGYNTLLGNSAYTYQYNGKELQTETGMHDYGWRQYMSELGRWGAIDQLAEAYHSTSPYAYVSNNPINSFDPDGREIVETNTGWTFYGMDMYRFGSYMRGGGDVGSVTKVFSSIAGSGGGNSGALGAAWDNFMGVNVALPEVVISGRGNSSNWNMGSNYLSNSYSMYI</sequence>
<dbReference type="Proteomes" id="UP000028709">
    <property type="component" value="Unassembled WGS sequence"/>
</dbReference>
<dbReference type="eggNOG" id="COG3209">
    <property type="taxonomic scope" value="Bacteria"/>
</dbReference>
<evidence type="ECO:0000313" key="1">
    <source>
        <dbReference type="EMBL" id="KFF09900.1"/>
    </source>
</evidence>
<dbReference type="NCBIfam" id="TIGR03696">
    <property type="entry name" value="Rhs_assc_core"/>
    <property type="match status" value="1"/>
</dbReference>
<dbReference type="OrthoDB" id="2972467at2"/>
<dbReference type="InterPro" id="IPR050708">
    <property type="entry name" value="T6SS_VgrG/RHS"/>
</dbReference>
<reference evidence="1 2" key="1">
    <citation type="submission" date="2014-07" db="EMBL/GenBank/DDBJ databases">
        <title>Genome of Chryseobacterium piperi CTM.</title>
        <authorList>
            <person name="Pipes S.E."/>
            <person name="Stropko S.J."/>
            <person name="Newman J.D."/>
        </authorList>
    </citation>
    <scope>NUCLEOTIDE SEQUENCE [LARGE SCALE GENOMIC DNA]</scope>
    <source>
        <strain evidence="1 2">CTM</strain>
    </source>
</reference>
<name>A0A085ZZN6_9FLAO</name>
<keyword evidence="2" id="KW-1185">Reference proteome</keyword>
<dbReference type="EMBL" id="JPRJ01000085">
    <property type="protein sequence ID" value="KFF09900.1"/>
    <property type="molecule type" value="Genomic_DNA"/>
</dbReference>
<dbReference type="PANTHER" id="PTHR32305">
    <property type="match status" value="1"/>
</dbReference>
<evidence type="ECO:0008006" key="3">
    <source>
        <dbReference type="Google" id="ProtNLM"/>
    </source>
</evidence>
<feature type="non-terminal residue" evidence="1">
    <location>
        <position position="1"/>
    </location>
</feature>
<organism evidence="1 2">
    <name type="scientific">Chryseobacterium piperi</name>
    <dbReference type="NCBI Taxonomy" id="558152"/>
    <lineage>
        <taxon>Bacteria</taxon>
        <taxon>Pseudomonadati</taxon>
        <taxon>Bacteroidota</taxon>
        <taxon>Flavobacteriia</taxon>
        <taxon>Flavobacteriales</taxon>
        <taxon>Weeksellaceae</taxon>
        <taxon>Chryseobacterium group</taxon>
        <taxon>Chryseobacterium</taxon>
    </lineage>
</organism>
<dbReference type="PANTHER" id="PTHR32305:SF15">
    <property type="entry name" value="PROTEIN RHSA-RELATED"/>
    <property type="match status" value="1"/>
</dbReference>
<evidence type="ECO:0000313" key="2">
    <source>
        <dbReference type="Proteomes" id="UP000028709"/>
    </source>
</evidence>
<comment type="caution">
    <text evidence="1">The sequence shown here is derived from an EMBL/GenBank/DDBJ whole genome shotgun (WGS) entry which is preliminary data.</text>
</comment>
<dbReference type="AlphaFoldDB" id="A0A085ZZN6"/>
<dbReference type="InterPro" id="IPR022385">
    <property type="entry name" value="Rhs_assc_core"/>
</dbReference>
<dbReference type="RefSeq" id="WP_131329611.1">
    <property type="nucleotide sequence ID" value="NZ_JPRJ01000085.1"/>
</dbReference>
<gene>
    <name evidence="1" type="ORF">IQ37_19730</name>
</gene>
<dbReference type="STRING" id="558152.IQ37_19730"/>
<protein>
    <recommendedName>
        <fullName evidence="3">Sugar-binding protein</fullName>
    </recommendedName>
</protein>